<dbReference type="InterPro" id="IPR022496">
    <property type="entry name" value="T6A_TsaB"/>
</dbReference>
<evidence type="ECO:0000313" key="2">
    <source>
        <dbReference type="EMBL" id="MBB3204435.1"/>
    </source>
</evidence>
<organism evidence="2 3">
    <name type="scientific">Aporhodopirellula rubra</name>
    <dbReference type="NCBI Taxonomy" id="980271"/>
    <lineage>
        <taxon>Bacteria</taxon>
        <taxon>Pseudomonadati</taxon>
        <taxon>Planctomycetota</taxon>
        <taxon>Planctomycetia</taxon>
        <taxon>Pirellulales</taxon>
        <taxon>Pirellulaceae</taxon>
        <taxon>Aporhodopirellula</taxon>
    </lineage>
</organism>
<dbReference type="PANTHER" id="PTHR11735">
    <property type="entry name" value="TRNA N6-ADENOSINE THREONYLCARBAMOYLTRANSFERASE"/>
    <property type="match status" value="1"/>
</dbReference>
<name>A0A7W5DTT8_9BACT</name>
<dbReference type="InterPro" id="IPR043129">
    <property type="entry name" value="ATPase_NBD"/>
</dbReference>
<dbReference type="RefSeq" id="WP_246418968.1">
    <property type="nucleotide sequence ID" value="NZ_JACHXU010000001.1"/>
</dbReference>
<dbReference type="GO" id="GO:0005829">
    <property type="term" value="C:cytosol"/>
    <property type="evidence" value="ECO:0007669"/>
    <property type="project" value="TreeGrafter"/>
</dbReference>
<evidence type="ECO:0000259" key="1">
    <source>
        <dbReference type="Pfam" id="PF00814"/>
    </source>
</evidence>
<dbReference type="PANTHER" id="PTHR11735:SF11">
    <property type="entry name" value="TRNA THREONYLCARBAMOYLADENOSINE BIOSYNTHESIS PROTEIN TSAB"/>
    <property type="match status" value="1"/>
</dbReference>
<comment type="caution">
    <text evidence="2">The sequence shown here is derived from an EMBL/GenBank/DDBJ whole genome shotgun (WGS) entry which is preliminary data.</text>
</comment>
<dbReference type="AlphaFoldDB" id="A0A7W5DTT8"/>
<protein>
    <submittedName>
        <fullName evidence="2">tRNA threonylcarbamoyl adenosine modification protein YeaZ</fullName>
    </submittedName>
</protein>
<proteinExistence type="predicted"/>
<gene>
    <name evidence="2" type="ORF">FHS27_000199</name>
</gene>
<dbReference type="InterPro" id="IPR000905">
    <property type="entry name" value="Gcp-like_dom"/>
</dbReference>
<evidence type="ECO:0000313" key="3">
    <source>
        <dbReference type="Proteomes" id="UP000536179"/>
    </source>
</evidence>
<keyword evidence="3" id="KW-1185">Reference proteome</keyword>
<accession>A0A7W5DTT8</accession>
<dbReference type="Gene3D" id="3.30.420.40">
    <property type="match status" value="2"/>
</dbReference>
<dbReference type="GO" id="GO:0002949">
    <property type="term" value="P:tRNA threonylcarbamoyladenosine modification"/>
    <property type="evidence" value="ECO:0007669"/>
    <property type="project" value="InterPro"/>
</dbReference>
<reference evidence="2 3" key="1">
    <citation type="submission" date="2020-08" db="EMBL/GenBank/DDBJ databases">
        <title>Genomic Encyclopedia of Type Strains, Phase III (KMG-III): the genomes of soil and plant-associated and newly described type strains.</title>
        <authorList>
            <person name="Whitman W."/>
        </authorList>
    </citation>
    <scope>NUCLEOTIDE SEQUENCE [LARGE SCALE GENOMIC DNA]</scope>
    <source>
        <strain evidence="2 3">CECT 8075</strain>
    </source>
</reference>
<dbReference type="EMBL" id="JACHXU010000001">
    <property type="protein sequence ID" value="MBB3204435.1"/>
    <property type="molecule type" value="Genomic_DNA"/>
</dbReference>
<sequence>MNFVQQPMQQELSDSPDRATVLDSLAIEVIGRDGSIALMRGDRLIAARPLDSAARAASSLALEISNLVEEFFPGRAFETLGGISVAVGPGSFTGLRIAVTTAKTLSYALQIPVVAVNSLAAIAELACPNQATPEQPSPTRGSVLVGLSAYRGQVYRGLFSNDRVPEIDLISADQWAAELQRSVGEDAIEGSGCDEAPHLSDEKKMFLMGDRVVFDRVGISLSPKQWFGDDEIRAVGVGRIGAAMLQRGETTPAMDLVPDYLRPSAAEEKASGAIE</sequence>
<dbReference type="Proteomes" id="UP000536179">
    <property type="component" value="Unassembled WGS sequence"/>
</dbReference>
<dbReference type="NCBIfam" id="TIGR03725">
    <property type="entry name" value="T6A_YeaZ"/>
    <property type="match status" value="1"/>
</dbReference>
<dbReference type="SUPFAM" id="SSF53067">
    <property type="entry name" value="Actin-like ATPase domain"/>
    <property type="match status" value="1"/>
</dbReference>
<feature type="domain" description="Gcp-like" evidence="1">
    <location>
        <begin position="75"/>
        <end position="157"/>
    </location>
</feature>
<dbReference type="Pfam" id="PF00814">
    <property type="entry name" value="TsaD"/>
    <property type="match status" value="1"/>
</dbReference>